<evidence type="ECO:0000313" key="5">
    <source>
        <dbReference type="EMBL" id="CAH3172282.1"/>
    </source>
</evidence>
<comment type="caution">
    <text evidence="5">The sequence shown here is derived from an EMBL/GenBank/DDBJ whole genome shotgun (WGS) entry which is preliminary data.</text>
</comment>
<feature type="region of interest" description="Disordered" evidence="3">
    <location>
        <begin position="953"/>
        <end position="993"/>
    </location>
</feature>
<keyword evidence="2" id="KW-0067">ATP-binding</keyword>
<gene>
    <name evidence="5" type="ORF">PLOB_00012807</name>
</gene>
<reference evidence="5 6" key="1">
    <citation type="submission" date="2022-05" db="EMBL/GenBank/DDBJ databases">
        <authorList>
            <consortium name="Genoscope - CEA"/>
            <person name="William W."/>
        </authorList>
    </citation>
    <scope>NUCLEOTIDE SEQUENCE [LARGE SCALE GENOMIC DNA]</scope>
</reference>
<keyword evidence="1" id="KW-0547">Nucleotide-binding</keyword>
<dbReference type="Gene3D" id="3.80.10.10">
    <property type="entry name" value="Ribonuclease Inhibitor"/>
    <property type="match status" value="1"/>
</dbReference>
<feature type="compositionally biased region" description="Basic and acidic residues" evidence="3">
    <location>
        <begin position="830"/>
        <end position="840"/>
    </location>
</feature>
<dbReference type="InterPro" id="IPR027417">
    <property type="entry name" value="P-loop_NTPase"/>
</dbReference>
<dbReference type="EMBL" id="CALNXK010000171">
    <property type="protein sequence ID" value="CAH3172282.1"/>
    <property type="molecule type" value="Genomic_DNA"/>
</dbReference>
<name>A0ABN8R342_9CNID</name>
<dbReference type="SUPFAM" id="SSF52047">
    <property type="entry name" value="RNI-like"/>
    <property type="match status" value="1"/>
</dbReference>
<evidence type="ECO:0000256" key="3">
    <source>
        <dbReference type="SAM" id="MobiDB-lite"/>
    </source>
</evidence>
<dbReference type="Pfam" id="PF05729">
    <property type="entry name" value="NACHT"/>
    <property type="match status" value="1"/>
</dbReference>
<feature type="region of interest" description="Disordered" evidence="3">
    <location>
        <begin position="1013"/>
        <end position="1046"/>
    </location>
</feature>
<feature type="region of interest" description="Disordered" evidence="3">
    <location>
        <begin position="1188"/>
        <end position="1236"/>
    </location>
</feature>
<feature type="compositionally biased region" description="Acidic residues" evidence="3">
    <location>
        <begin position="747"/>
        <end position="765"/>
    </location>
</feature>
<feature type="non-terminal residue" evidence="5">
    <location>
        <position position="1"/>
    </location>
</feature>
<evidence type="ECO:0000256" key="1">
    <source>
        <dbReference type="ARBA" id="ARBA00022741"/>
    </source>
</evidence>
<dbReference type="Gene3D" id="3.40.50.300">
    <property type="entry name" value="P-loop containing nucleotide triphosphate hydrolases"/>
    <property type="match status" value="1"/>
</dbReference>
<dbReference type="Proteomes" id="UP001159405">
    <property type="component" value="Unassembled WGS sequence"/>
</dbReference>
<keyword evidence="6" id="KW-1185">Reference proteome</keyword>
<feature type="region of interest" description="Disordered" evidence="3">
    <location>
        <begin position="740"/>
        <end position="765"/>
    </location>
</feature>
<evidence type="ECO:0000313" key="6">
    <source>
        <dbReference type="Proteomes" id="UP001159405"/>
    </source>
</evidence>
<protein>
    <recommendedName>
        <fullName evidence="4">NACHT domain-containing protein</fullName>
    </recommendedName>
</protein>
<accession>A0ABN8R342</accession>
<evidence type="ECO:0000256" key="2">
    <source>
        <dbReference type="ARBA" id="ARBA00022840"/>
    </source>
</evidence>
<sequence>VYYLVGIGKTVFTQKASFDWSQHRSPERLGAFDLFLLIRLRDVSNLQDVPSILAASRALASDGTVTVDNLYNYVRRHQEKVLLILDGYDEYVYTAGRQSPVLEIWDKSQLRDCCVVITSREMKAETLRSSSDAVFKIDGFTDERQEDFARRFLKDDEDVKKFFEYLKQHSLRKLAQIPLLHLIMCLLWKGKYRCEEIIYCYSKRAEIFTQFVKTLFDHMREKQSAESVFKIEDYSDELYALGRSAFEALINDRLYILRSELPNYDLIERLIEVGLFQVLNMSSLNPERGVYFIHKSLQEYFAGSFQKEELILSKKNKITNSLSKLDSVEKILKMNEVTKFAGELSEEAAREIVIHLIKMAANEEELTEYTFDSETPSWRDLSEKQRNFLTLCTQLFFYCSAETKRNLFPTFLSSFRGVLLIKADQLNDLVKEKLVKTTVNVHYVFFTDDKEYTEQDYKNLIILCQQLNAFIVSCSEEKKASEFLSNFIWRLVNEFFLKREENNTHLYFMKIIKDEEEGIPFLAYDMIKALISRQETTKKTNMNGDESSEESSSSCCSKLHGLCRVRKIEAQWLDRSEVEQLSEMMPFITAPHEIEFWGEPGEVLDADEESLMGSIQPTHKLKSLILCRINGTSSLAVEFINSLFKKAPNLEWLEMSHNPLLGAGVDSVIQHLSCAPHLKTLDLTEVKMTPQQVKNVTSAVQQHGNITVLRSSYHDLDGDPKPEHKWPSHHDWKEWYPHLSSDSSSELGDDQEQDDSSAESDDEEEWILADTHPSVHGSPFLAHHPDTVGTFPVPPDPAAGLVLAEAPTPAVHGSSHGQTSFSGYLPPHVDPQHHSSPDIHAHHHNTPSTIFTPERSWRYPYPSGSGLSTVTQGESHLKCLFVNETAAALQRNTRPSTHDSPLPVYGQETVRPLPLPRYRAAEVPISVAHGFSHDTAVFGVSCPQPLYPRHYSSPYGSTHHHSGPSAIRRSLGSGPYPGGSGMSTVTHSPEMQEFCSPHRALRRPLRGLQPQTKSLSASNLRGLGVSTITQPSRIQEMPRPPPHGLQHQSAIPDFPNLGGYGLSTDTLQPQIPELRASYGTPSPSLHELQPHHTFPGASYLSGSGLSSVTHLPGFSGRSSPFGTIRPPQYELQPQGAIPGDPHLSDPATSSVTHPSVIRFPSYGTLRPQLYGPQLQSVIPGDPHRSVPFASSDTHRPVIPGRFSPYGTLRSDPPSSQSTISFMRGQEHNADDETDRP</sequence>
<dbReference type="SUPFAM" id="SSF52540">
    <property type="entry name" value="P-loop containing nucleoside triphosphate hydrolases"/>
    <property type="match status" value="1"/>
</dbReference>
<dbReference type="PANTHER" id="PTHR46312">
    <property type="entry name" value="NACHT DOMAIN-CONTAINING PROTEIN"/>
    <property type="match status" value="1"/>
</dbReference>
<feature type="region of interest" description="Disordered" evidence="3">
    <location>
        <begin position="830"/>
        <end position="855"/>
    </location>
</feature>
<proteinExistence type="predicted"/>
<organism evidence="5 6">
    <name type="scientific">Porites lobata</name>
    <dbReference type="NCBI Taxonomy" id="104759"/>
    <lineage>
        <taxon>Eukaryota</taxon>
        <taxon>Metazoa</taxon>
        <taxon>Cnidaria</taxon>
        <taxon>Anthozoa</taxon>
        <taxon>Hexacorallia</taxon>
        <taxon>Scleractinia</taxon>
        <taxon>Fungiina</taxon>
        <taxon>Poritidae</taxon>
        <taxon>Porites</taxon>
    </lineage>
</organism>
<feature type="compositionally biased region" description="Basic and acidic residues" evidence="3">
    <location>
        <begin position="1224"/>
        <end position="1236"/>
    </location>
</feature>
<feature type="domain" description="NACHT" evidence="4">
    <location>
        <begin position="6"/>
        <end position="155"/>
    </location>
</feature>
<dbReference type="InterPro" id="IPR007111">
    <property type="entry name" value="NACHT_NTPase"/>
</dbReference>
<evidence type="ECO:0000259" key="4">
    <source>
        <dbReference type="Pfam" id="PF05729"/>
    </source>
</evidence>
<dbReference type="InterPro" id="IPR032675">
    <property type="entry name" value="LRR_dom_sf"/>
</dbReference>
<dbReference type="PANTHER" id="PTHR46312:SF2">
    <property type="entry name" value="NUCLEOTIDE-BINDING OLIGOMERIZATION DOMAIN-CONTAINING PROTEIN 2-LIKE"/>
    <property type="match status" value="1"/>
</dbReference>